<dbReference type="AlphaFoldDB" id="A0A6J4QMS5"/>
<organism evidence="1">
    <name type="scientific">uncultured Phycisphaerae bacterium</name>
    <dbReference type="NCBI Taxonomy" id="904963"/>
    <lineage>
        <taxon>Bacteria</taxon>
        <taxon>Pseudomonadati</taxon>
        <taxon>Planctomycetota</taxon>
        <taxon>Phycisphaerae</taxon>
        <taxon>environmental samples</taxon>
    </lineage>
</organism>
<sequence>AGRAYRHPSVRFEPADSETSVRVFAAVPAAEPLGSRM</sequence>
<gene>
    <name evidence="1" type="ORF">AVDCRST_MAG64-4478</name>
</gene>
<accession>A0A6J4QMS5</accession>
<evidence type="ECO:0000313" key="1">
    <source>
        <dbReference type="EMBL" id="CAA9445220.1"/>
    </source>
</evidence>
<protein>
    <submittedName>
        <fullName evidence="1">Uncharacterized protein</fullName>
    </submittedName>
</protein>
<dbReference type="EMBL" id="CADCUQ010001053">
    <property type="protein sequence ID" value="CAA9445220.1"/>
    <property type="molecule type" value="Genomic_DNA"/>
</dbReference>
<feature type="non-terminal residue" evidence="1">
    <location>
        <position position="37"/>
    </location>
</feature>
<proteinExistence type="predicted"/>
<feature type="non-terminal residue" evidence="1">
    <location>
        <position position="1"/>
    </location>
</feature>
<name>A0A6J4QMS5_9BACT</name>
<reference evidence="1" key="1">
    <citation type="submission" date="2020-02" db="EMBL/GenBank/DDBJ databases">
        <authorList>
            <person name="Meier V. D."/>
        </authorList>
    </citation>
    <scope>NUCLEOTIDE SEQUENCE</scope>
    <source>
        <strain evidence="1">AVDCRST_MAG64</strain>
    </source>
</reference>